<organism evidence="1 2">
    <name type="scientific">Pseudonocardia zijingensis</name>
    <dbReference type="NCBI Taxonomy" id="153376"/>
    <lineage>
        <taxon>Bacteria</taxon>
        <taxon>Bacillati</taxon>
        <taxon>Actinomycetota</taxon>
        <taxon>Actinomycetes</taxon>
        <taxon>Pseudonocardiales</taxon>
        <taxon>Pseudonocardiaceae</taxon>
        <taxon>Pseudonocardia</taxon>
    </lineage>
</organism>
<evidence type="ECO:0000313" key="2">
    <source>
        <dbReference type="Proteomes" id="UP001499967"/>
    </source>
</evidence>
<dbReference type="Proteomes" id="UP001499967">
    <property type="component" value="Unassembled WGS sequence"/>
</dbReference>
<protein>
    <submittedName>
        <fullName evidence="1">Uncharacterized protein</fullName>
    </submittedName>
</protein>
<sequence>MITELAHSRVENARECAEAVIIAPSTRSLWGLPASDGRRGHHTVMIAGLARFPSPCVGFCAGAVIMACQVASWWCRASCGVAPRSIKGKWSLVEII</sequence>
<dbReference type="RefSeq" id="WP_343945008.1">
    <property type="nucleotide sequence ID" value="NZ_BAAAHP010000189.1"/>
</dbReference>
<gene>
    <name evidence="1" type="ORF">GCM10009559_59750</name>
</gene>
<proteinExistence type="predicted"/>
<evidence type="ECO:0000313" key="1">
    <source>
        <dbReference type="EMBL" id="GAA0898037.1"/>
    </source>
</evidence>
<keyword evidence="2" id="KW-1185">Reference proteome</keyword>
<name>A0ABP3YLH8_9PSEU</name>
<accession>A0ABP3YLH8</accession>
<reference evidence="2" key="1">
    <citation type="journal article" date="2019" name="Int. J. Syst. Evol. Microbiol.">
        <title>The Global Catalogue of Microorganisms (GCM) 10K type strain sequencing project: providing services to taxonomists for standard genome sequencing and annotation.</title>
        <authorList>
            <consortium name="The Broad Institute Genomics Platform"/>
            <consortium name="The Broad Institute Genome Sequencing Center for Infectious Disease"/>
            <person name="Wu L."/>
            <person name="Ma J."/>
        </authorList>
    </citation>
    <scope>NUCLEOTIDE SEQUENCE [LARGE SCALE GENOMIC DNA]</scope>
    <source>
        <strain evidence="2">JCM 11117</strain>
    </source>
</reference>
<comment type="caution">
    <text evidence="1">The sequence shown here is derived from an EMBL/GenBank/DDBJ whole genome shotgun (WGS) entry which is preliminary data.</text>
</comment>
<dbReference type="EMBL" id="BAAAHP010000189">
    <property type="protein sequence ID" value="GAA0898037.1"/>
    <property type="molecule type" value="Genomic_DNA"/>
</dbReference>